<evidence type="ECO:0000313" key="1">
    <source>
        <dbReference type="EMBL" id="MBB4804160.1"/>
    </source>
</evidence>
<proteinExistence type="predicted"/>
<organism evidence="1 2">
    <name type="scientific">Flavobacterium nitrogenifigens</name>
    <dbReference type="NCBI Taxonomy" id="1617283"/>
    <lineage>
        <taxon>Bacteria</taxon>
        <taxon>Pseudomonadati</taxon>
        <taxon>Bacteroidota</taxon>
        <taxon>Flavobacteriia</taxon>
        <taxon>Flavobacteriales</taxon>
        <taxon>Flavobacteriaceae</taxon>
        <taxon>Flavobacterium</taxon>
    </lineage>
</organism>
<dbReference type="Proteomes" id="UP000561681">
    <property type="component" value="Unassembled WGS sequence"/>
</dbReference>
<gene>
    <name evidence="1" type="ORF">HNP37_004246</name>
</gene>
<dbReference type="EMBL" id="JACHLD010000008">
    <property type="protein sequence ID" value="MBB4804160.1"/>
    <property type="molecule type" value="Genomic_DNA"/>
</dbReference>
<sequence>MNFKVINIRKIEPVTGNFKLHEDYILSYDHFDGWSNRLLRLGFYIDIIFDCKVEIDFHQENQDKFEKQLECELPSEIKNMISEIMNLDHLTLKHYYADMTMEDMSHQHIVINHNNISHNIGVGILLKKPQPENPSEKLFFDLIELFEKWREEIYQECLKELTTSNQISDEKHDLRPKRR</sequence>
<accession>A0A7W7J133</accession>
<reference evidence="1 2" key="1">
    <citation type="submission" date="2020-08" db="EMBL/GenBank/DDBJ databases">
        <title>Functional genomics of gut bacteria from endangered species of beetles.</title>
        <authorList>
            <person name="Carlos-Shanley C."/>
        </authorList>
    </citation>
    <scope>NUCLEOTIDE SEQUENCE [LARGE SCALE GENOMIC DNA]</scope>
    <source>
        <strain evidence="1 2">S00142</strain>
    </source>
</reference>
<name>A0A7W7J133_9FLAO</name>
<dbReference type="AlphaFoldDB" id="A0A7W7J133"/>
<dbReference type="RefSeq" id="WP_184166785.1">
    <property type="nucleotide sequence ID" value="NZ_JACHLD010000008.1"/>
</dbReference>
<protein>
    <submittedName>
        <fullName evidence="1">Uncharacterized protein</fullName>
    </submittedName>
</protein>
<keyword evidence="2" id="KW-1185">Reference proteome</keyword>
<comment type="caution">
    <text evidence="1">The sequence shown here is derived from an EMBL/GenBank/DDBJ whole genome shotgun (WGS) entry which is preliminary data.</text>
</comment>
<evidence type="ECO:0000313" key="2">
    <source>
        <dbReference type="Proteomes" id="UP000561681"/>
    </source>
</evidence>